<gene>
    <name evidence="3" type="ORF">HYFRA_00008573</name>
</gene>
<dbReference type="FunFam" id="3.40.1390.30:FF:000001">
    <property type="entry name" value="GTP cyclohydrolase 1 type 2"/>
    <property type="match status" value="1"/>
</dbReference>
<dbReference type="GO" id="GO:0005739">
    <property type="term" value="C:mitochondrion"/>
    <property type="evidence" value="ECO:0007669"/>
    <property type="project" value="TreeGrafter"/>
</dbReference>
<comment type="caution">
    <text evidence="3">The sequence shown here is derived from an EMBL/GenBank/DDBJ whole genome shotgun (WGS) entry which is preliminary data.</text>
</comment>
<dbReference type="PANTHER" id="PTHR13799">
    <property type="entry name" value="NGG1 INTERACTING FACTOR 3"/>
    <property type="match status" value="1"/>
</dbReference>
<accession>A0A9N9KZD3</accession>
<protein>
    <recommendedName>
        <fullName evidence="5">NGG1p interacting factor 3</fullName>
    </recommendedName>
</protein>
<evidence type="ECO:0000313" key="3">
    <source>
        <dbReference type="EMBL" id="CAG8954885.1"/>
    </source>
</evidence>
<proteinExistence type="inferred from homology"/>
<name>A0A9N9KZD3_9HELO</name>
<feature type="binding site" evidence="2">
    <location>
        <position position="150"/>
    </location>
    <ligand>
        <name>a divalent metal cation</name>
        <dbReference type="ChEBI" id="CHEBI:60240"/>
        <label>1</label>
    </ligand>
</feature>
<dbReference type="InterPro" id="IPR002678">
    <property type="entry name" value="DUF34/NIF3"/>
</dbReference>
<organism evidence="3 4">
    <name type="scientific">Hymenoscyphus fraxineus</name>
    <dbReference type="NCBI Taxonomy" id="746836"/>
    <lineage>
        <taxon>Eukaryota</taxon>
        <taxon>Fungi</taxon>
        <taxon>Dikarya</taxon>
        <taxon>Ascomycota</taxon>
        <taxon>Pezizomycotina</taxon>
        <taxon>Leotiomycetes</taxon>
        <taxon>Helotiales</taxon>
        <taxon>Helotiaceae</taxon>
        <taxon>Hymenoscyphus</taxon>
    </lineage>
</organism>
<evidence type="ECO:0000256" key="2">
    <source>
        <dbReference type="PIRSR" id="PIRSR602678-1"/>
    </source>
</evidence>
<feature type="binding site" evidence="2">
    <location>
        <position position="286"/>
    </location>
    <ligand>
        <name>a divalent metal cation</name>
        <dbReference type="ChEBI" id="CHEBI:60240"/>
        <label>1</label>
    </ligand>
</feature>
<dbReference type="Pfam" id="PF01784">
    <property type="entry name" value="DUF34_NIF3"/>
    <property type="match status" value="1"/>
</dbReference>
<dbReference type="NCBIfam" id="TIGR00486">
    <property type="entry name" value="YbgI_SA1388"/>
    <property type="match status" value="1"/>
</dbReference>
<dbReference type="Gene3D" id="3.40.1390.30">
    <property type="entry name" value="NIF3 (NGG1p interacting factor 3)-like"/>
    <property type="match status" value="1"/>
</dbReference>
<sequence>MLGCRTLIRTIATPRSSIHQKFTRNIGLNAKMETGNVKPKVAPFTRAVVAAMRRVYPEALADKSFDNTGLLLEAPFREHGHLKNSALVTVDLTTAVADEAIRRKDSIIIAYHPIIFRGLKSLTQADTQTTTLLRLAQEGISVYCPHTAVDAATGGLNDWLADIFLSLGPSTRTNITPLKTPVPAGFETAGYGRIVRFSTPQTLGSIVRKITEHTELKGVSVAAPQGVVDKPAIEIESIGICAGSGGSMLNGLDVDLLFTGELSHHEALAAIEKGKCVITTFHSNSERGFFRKSIVSRLSRVVDEEVGVLRRSGEIGEKEEWKIDVSEVDCDPFSLVINGDVGW</sequence>
<feature type="binding site" evidence="2">
    <location>
        <position position="112"/>
    </location>
    <ligand>
        <name>a divalent metal cation</name>
        <dbReference type="ChEBI" id="CHEBI:60240"/>
        <label>1</label>
    </ligand>
</feature>
<evidence type="ECO:0000313" key="4">
    <source>
        <dbReference type="Proteomes" id="UP000696280"/>
    </source>
</evidence>
<evidence type="ECO:0008006" key="5">
    <source>
        <dbReference type="Google" id="ProtNLM"/>
    </source>
</evidence>
<dbReference type="EMBL" id="CAJVRL010000058">
    <property type="protein sequence ID" value="CAG8954885.1"/>
    <property type="molecule type" value="Genomic_DNA"/>
</dbReference>
<comment type="similarity">
    <text evidence="1">Belongs to the GTP cyclohydrolase I type 2/NIF3 family.</text>
</comment>
<evidence type="ECO:0000256" key="1">
    <source>
        <dbReference type="ARBA" id="ARBA00006964"/>
    </source>
</evidence>
<dbReference type="GO" id="GO:0046872">
    <property type="term" value="F:metal ion binding"/>
    <property type="evidence" value="ECO:0007669"/>
    <property type="project" value="UniProtKB-KW"/>
</dbReference>
<dbReference type="Proteomes" id="UP000696280">
    <property type="component" value="Unassembled WGS sequence"/>
</dbReference>
<dbReference type="PANTHER" id="PTHR13799:SF13">
    <property type="entry name" value="NIF3-LIKE PROTEIN 1"/>
    <property type="match status" value="1"/>
</dbReference>
<dbReference type="SUPFAM" id="SSF102705">
    <property type="entry name" value="NIF3 (NGG1p interacting factor 3)-like"/>
    <property type="match status" value="1"/>
</dbReference>
<feature type="binding site" evidence="2">
    <location>
        <position position="282"/>
    </location>
    <ligand>
        <name>a divalent metal cation</name>
        <dbReference type="ChEBI" id="CHEBI:60240"/>
        <label>1</label>
    </ligand>
</feature>
<keyword evidence="2" id="KW-0479">Metal-binding</keyword>
<dbReference type="AlphaFoldDB" id="A0A9N9KZD3"/>
<reference evidence="3" key="1">
    <citation type="submission" date="2021-07" db="EMBL/GenBank/DDBJ databases">
        <authorList>
            <person name="Durling M."/>
        </authorList>
    </citation>
    <scope>NUCLEOTIDE SEQUENCE</scope>
</reference>
<keyword evidence="4" id="KW-1185">Reference proteome</keyword>
<dbReference type="OrthoDB" id="3345469at2759"/>
<dbReference type="InterPro" id="IPR036069">
    <property type="entry name" value="DUF34/NIF3_sf"/>
</dbReference>